<dbReference type="OrthoDB" id="1488700at2"/>
<keyword evidence="4" id="KW-1185">Reference proteome</keyword>
<feature type="signal peptide" evidence="2">
    <location>
        <begin position="1"/>
        <end position="20"/>
    </location>
</feature>
<dbReference type="EMBL" id="FMVF01000005">
    <property type="protein sequence ID" value="SCY41929.1"/>
    <property type="molecule type" value="Genomic_DNA"/>
</dbReference>
<sequence>MKTRLLFAAFFLALGMNAQVGVGTATPNAQLDVRATNQATPSSTDGLLIPKVDAFPATNPGAQQQGMLVYLTTAAGPDAPGFYYWDFPTLDWIGLTAAAGSDRDWLETATALPPDNINDDIYHLGRTAIGKVAPIAPLDIEASGQNDVIRNTGNFDNVAGVDRAGIVNTVQGTTTDYLAGIRQHVYSEGMGNRYGVYNDVSGDGSGEQAGVFNFVTNTGDGSHYGTYNRISGGGFGNKFGSLSIMDATGSGELFGHYSLMSSQTNAPRFGTYNDMLTTGTAPGVGTFNYFRNSTTSTSNVGLYNLLEGTGDGEQTANANYIYNTGNGRHMATWNEVTGTGNGEHYGIRNIVSGAGNNWGMFSMVSSTGSGIQIGVASTMYGPGTGDKYGFHTVMDDAAGGTHYGVRSQALKPGSFAGYFQGNVAIGNNATNYYIMPPSRGLNGQIMVTDGAGNVTWQNPGLPTSDAWRITGNAGLASGTNFLGTTDDVSVAFRTGDIERMRLLNTGEFVVGNTVALPGDIFSAYAAGTNYAVSGYSGGGGAAGYFQNTSVGDALVSAKDGTSGSAGYFATMNTASTNSTVDIYNLTGAAPALTVYSSSTNAAADGIQVDMVSASAKRAIEVNVAAAVTGPGVIVFQNGSNRAGNFQAQHTTTVEPSLFASGASPNARVLNVQNSPTNSVNPVGWFSQASTGTLVATYGNAASVWGQSFGIRGGIFLAGSASANNTSLQGLYSGAAANVDAVGVFGRAQPNPAYGYGVVGTGNWYGVYANGNLGATGTKAFQIDHPLDPENKYLRHYALESPEVLNMYRGNVILDTNGEATVTLPDYFAAINKDFSYHLTAIGAQANAYIKEEINDQSQFKIAGGNPNQKISWQVIAERNDLYVQKNPESIAVEIEKREYDKGLYLRPELYNQPEDKGIFYRYQADPSKNKPAETLEPTPARHREPETKTRSTDPQP</sequence>
<evidence type="ECO:0000313" key="4">
    <source>
        <dbReference type="Proteomes" id="UP000199354"/>
    </source>
</evidence>
<organism evidence="3 4">
    <name type="scientific">Flavobacterium caeni</name>
    <dbReference type="NCBI Taxonomy" id="490189"/>
    <lineage>
        <taxon>Bacteria</taxon>
        <taxon>Pseudomonadati</taxon>
        <taxon>Bacteroidota</taxon>
        <taxon>Flavobacteriia</taxon>
        <taxon>Flavobacteriales</taxon>
        <taxon>Flavobacteriaceae</taxon>
        <taxon>Flavobacterium</taxon>
    </lineage>
</organism>
<accession>A0A1G5FRR2</accession>
<dbReference type="Proteomes" id="UP000199354">
    <property type="component" value="Unassembled WGS sequence"/>
</dbReference>
<evidence type="ECO:0000256" key="2">
    <source>
        <dbReference type="SAM" id="SignalP"/>
    </source>
</evidence>
<feature type="compositionally biased region" description="Basic and acidic residues" evidence="1">
    <location>
        <begin position="927"/>
        <end position="956"/>
    </location>
</feature>
<evidence type="ECO:0000256" key="1">
    <source>
        <dbReference type="SAM" id="MobiDB-lite"/>
    </source>
</evidence>
<name>A0A1G5FRR2_9FLAO</name>
<evidence type="ECO:0000313" key="3">
    <source>
        <dbReference type="EMBL" id="SCY41929.1"/>
    </source>
</evidence>
<dbReference type="AlphaFoldDB" id="A0A1G5FRR2"/>
<feature type="chain" id="PRO_5011562581" evidence="2">
    <location>
        <begin position="21"/>
        <end position="956"/>
    </location>
</feature>
<protein>
    <submittedName>
        <fullName evidence="3">Uncharacterized protein</fullName>
    </submittedName>
</protein>
<dbReference type="RefSeq" id="WP_091141560.1">
    <property type="nucleotide sequence ID" value="NZ_FMVF01000005.1"/>
</dbReference>
<reference evidence="3 4" key="1">
    <citation type="submission" date="2016-10" db="EMBL/GenBank/DDBJ databases">
        <authorList>
            <person name="de Groot N.N."/>
        </authorList>
    </citation>
    <scope>NUCLEOTIDE SEQUENCE [LARGE SCALE GENOMIC DNA]</scope>
    <source>
        <strain evidence="3 4">CGMCC 1.7031</strain>
    </source>
</reference>
<gene>
    <name evidence="3" type="ORF">SAMN02927903_01383</name>
</gene>
<dbReference type="STRING" id="490189.SAMN02927903_01383"/>
<feature type="region of interest" description="Disordered" evidence="1">
    <location>
        <begin position="916"/>
        <end position="956"/>
    </location>
</feature>
<proteinExistence type="predicted"/>
<keyword evidence="2" id="KW-0732">Signal</keyword>